<reference evidence="2" key="1">
    <citation type="submission" date="2024-07" db="EMBL/GenBank/DDBJ databases">
        <title>Identification and characteristics of an arsenic-resistant bacterial isolate, which belongs to a novel species.</title>
        <authorList>
            <person name="Juszczyk A."/>
            <person name="Kowalczyk A."/>
            <person name="Was K."/>
            <person name="Kosowicz W."/>
            <person name="Budzyn A."/>
            <person name="Latowski D."/>
        </authorList>
    </citation>
    <scope>NUCLEOTIDE SEQUENCE</scope>
    <source>
        <strain evidence="2">As8PL</strain>
    </source>
</reference>
<evidence type="ECO:0000259" key="1">
    <source>
        <dbReference type="Pfam" id="PF09350"/>
    </source>
</evidence>
<dbReference type="Pfam" id="PF09350">
    <property type="entry name" value="DJC28_CD"/>
    <property type="match status" value="1"/>
</dbReference>
<dbReference type="EMBL" id="CP162551">
    <property type="protein sequence ID" value="XDI35961.1"/>
    <property type="molecule type" value="Genomic_DNA"/>
</dbReference>
<dbReference type="AlphaFoldDB" id="A0AB39BRI2"/>
<dbReference type="RefSeq" id="WP_368503472.1">
    <property type="nucleotide sequence ID" value="NZ_CP162551.1"/>
</dbReference>
<evidence type="ECO:0000313" key="2">
    <source>
        <dbReference type="EMBL" id="XDI35961.1"/>
    </source>
</evidence>
<feature type="domain" description="DnaJ homologue subfamily C member 28 conserved" evidence="1">
    <location>
        <begin position="19"/>
        <end position="64"/>
    </location>
</feature>
<protein>
    <submittedName>
        <fullName evidence="2">DnaJ family domain-containing protein</fullName>
    </submittedName>
</protein>
<proteinExistence type="predicted"/>
<dbReference type="InterPro" id="IPR018961">
    <property type="entry name" value="DnaJ_homolog_subfam-C_membr-28"/>
</dbReference>
<accession>A0AB39BRI2</accession>
<sequence length="112" mass="13110">MSWFDDVYKEYEKKAQDDPLPGKGKPLPQSSLTGDVLDRTIRNANYLPPWIKLQHEIRDELNQLLKGQPSAYEENIELINNKIRKFNLSCPPSFQKRLITSANLPEQLKQWE</sequence>
<gene>
    <name evidence="2" type="ORF">AB3N04_14790</name>
</gene>
<name>A0AB39BRI2_9BACI</name>
<organism evidence="2">
    <name type="scientific">Alkalihalophilus sp. As8PL</name>
    <dbReference type="NCBI Taxonomy" id="3237103"/>
    <lineage>
        <taxon>Bacteria</taxon>
        <taxon>Bacillati</taxon>
        <taxon>Bacillota</taxon>
        <taxon>Bacilli</taxon>
        <taxon>Bacillales</taxon>
        <taxon>Bacillaceae</taxon>
        <taxon>Alkalihalophilus</taxon>
    </lineage>
</organism>